<dbReference type="RefSeq" id="WP_096184230.1">
    <property type="nucleotide sequence ID" value="NZ_BDUF01000112.1"/>
</dbReference>
<comment type="subcellular location">
    <subcellularLocation>
        <location evidence="1">Membrane</location>
        <topology evidence="1">Lipid-anchor</topology>
    </subcellularLocation>
</comment>
<feature type="region of interest" description="Disordered" evidence="8">
    <location>
        <begin position="213"/>
        <end position="232"/>
    </location>
</feature>
<keyword evidence="6" id="KW-0564">Palmitate</keyword>
<sequence length="426" mass="47200">MKLRKLLSAALTLILILPVEGCYDRIELEGMAFVVSLGLDKGPDNTIDVTARIAVPRKLAGVPGGGGGGGDGKEEAVGGAKPITVRAHSIPEALNLFNSTVERRISLLHLANIAIGESLAKEGVVEYLRPLTRYREFRRTVVVFIIPGNVREAYEQNKPILEQSITRFTESLTDVGMHTGLSASKKLHDFLVSLEALHEDPIAPVIAVNQKVKQQSGKSSDGETAGMEESNLSFEPGKVVRMGGNPAEFIGTAVFRDDRLVAYLDGIDTRMLLSIRGELMRTQMDFPDPVEKGKFIGVELKHARSPVINVDLRSNPVRIHLRQRLEGDLLGVQGGTDYTNPEKMNLLENSISDRLQKRQEALIKRMFHEYQTDPFGIFKRARGQFADYAALRAFDYREKLRNAVVNVDVDVQLRRTGIQLAPIEPR</sequence>
<proteinExistence type="inferred from homology"/>
<organism evidence="11 12">
    <name type="scientific">Effusibacillus lacus</name>
    <dbReference type="NCBI Taxonomy" id="1348429"/>
    <lineage>
        <taxon>Bacteria</taxon>
        <taxon>Bacillati</taxon>
        <taxon>Bacillota</taxon>
        <taxon>Bacilli</taxon>
        <taxon>Bacillales</taxon>
        <taxon>Alicyclobacillaceae</taxon>
        <taxon>Effusibacillus</taxon>
    </lineage>
</organism>
<dbReference type="InterPro" id="IPR057336">
    <property type="entry name" value="GerAC_N"/>
</dbReference>
<dbReference type="GO" id="GO:0016020">
    <property type="term" value="C:membrane"/>
    <property type="evidence" value="ECO:0007669"/>
    <property type="project" value="UniProtKB-SubCell"/>
</dbReference>
<comment type="similarity">
    <text evidence="2">Belongs to the GerABKC lipoprotein family.</text>
</comment>
<dbReference type="Proteomes" id="UP000217785">
    <property type="component" value="Unassembled WGS sequence"/>
</dbReference>
<dbReference type="AlphaFoldDB" id="A0A292YSQ1"/>
<evidence type="ECO:0000256" key="4">
    <source>
        <dbReference type="ARBA" id="ARBA00022729"/>
    </source>
</evidence>
<evidence type="ECO:0000259" key="9">
    <source>
        <dbReference type="Pfam" id="PF05504"/>
    </source>
</evidence>
<dbReference type="Pfam" id="PF25198">
    <property type="entry name" value="Spore_GerAC_N"/>
    <property type="match status" value="1"/>
</dbReference>
<dbReference type="PANTHER" id="PTHR35789:SF1">
    <property type="entry name" value="SPORE GERMINATION PROTEIN B3"/>
    <property type="match status" value="1"/>
</dbReference>
<evidence type="ECO:0000256" key="2">
    <source>
        <dbReference type="ARBA" id="ARBA00007886"/>
    </source>
</evidence>
<dbReference type="OrthoDB" id="9816067at2"/>
<comment type="caution">
    <text evidence="11">The sequence shown here is derived from an EMBL/GenBank/DDBJ whole genome shotgun (WGS) entry which is preliminary data.</text>
</comment>
<name>A0A292YSQ1_9BACL</name>
<keyword evidence="3" id="KW-0309">Germination</keyword>
<feature type="domain" description="Spore germination GerAC-like C-terminal" evidence="9">
    <location>
        <begin position="251"/>
        <end position="417"/>
    </location>
</feature>
<gene>
    <name evidence="11" type="ORF">EFBL_3632</name>
</gene>
<evidence type="ECO:0000256" key="7">
    <source>
        <dbReference type="ARBA" id="ARBA00023288"/>
    </source>
</evidence>
<evidence type="ECO:0000256" key="3">
    <source>
        <dbReference type="ARBA" id="ARBA00022544"/>
    </source>
</evidence>
<dbReference type="InterPro" id="IPR038501">
    <property type="entry name" value="Spore_GerAC_C_sf"/>
</dbReference>
<feature type="domain" description="Spore germination protein N-terminal" evidence="10">
    <location>
        <begin position="24"/>
        <end position="207"/>
    </location>
</feature>
<keyword evidence="7" id="KW-0449">Lipoprotein</keyword>
<protein>
    <submittedName>
        <fullName evidence="11">Uncharacterized protein</fullName>
    </submittedName>
</protein>
<keyword evidence="5" id="KW-0472">Membrane</keyword>
<dbReference type="Gene3D" id="3.30.300.210">
    <property type="entry name" value="Nutrient germinant receptor protein C, domain 3"/>
    <property type="match status" value="1"/>
</dbReference>
<reference evidence="12" key="1">
    <citation type="submission" date="2017-07" db="EMBL/GenBank/DDBJ databases">
        <title>Draft genome sequence of Effusibacillus lacus strain skLN1.</title>
        <authorList>
            <person name="Watanabe M."/>
            <person name="Kojima H."/>
            <person name="Fukui M."/>
        </authorList>
    </citation>
    <scope>NUCLEOTIDE SEQUENCE [LARGE SCALE GENOMIC DNA]</scope>
    <source>
        <strain evidence="12">skLN1</strain>
    </source>
</reference>
<evidence type="ECO:0000313" key="11">
    <source>
        <dbReference type="EMBL" id="GAX91941.1"/>
    </source>
</evidence>
<dbReference type="InterPro" id="IPR046953">
    <property type="entry name" value="Spore_GerAC-like_C"/>
</dbReference>
<accession>A0A292YSQ1</accession>
<evidence type="ECO:0000256" key="5">
    <source>
        <dbReference type="ARBA" id="ARBA00023136"/>
    </source>
</evidence>
<dbReference type="NCBIfam" id="TIGR02887">
    <property type="entry name" value="spore_ger_x_C"/>
    <property type="match status" value="1"/>
</dbReference>
<keyword evidence="12" id="KW-1185">Reference proteome</keyword>
<evidence type="ECO:0000256" key="1">
    <source>
        <dbReference type="ARBA" id="ARBA00004635"/>
    </source>
</evidence>
<evidence type="ECO:0000256" key="6">
    <source>
        <dbReference type="ARBA" id="ARBA00023139"/>
    </source>
</evidence>
<evidence type="ECO:0000259" key="10">
    <source>
        <dbReference type="Pfam" id="PF25198"/>
    </source>
</evidence>
<dbReference type="PANTHER" id="PTHR35789">
    <property type="entry name" value="SPORE GERMINATION PROTEIN B3"/>
    <property type="match status" value="1"/>
</dbReference>
<evidence type="ECO:0000256" key="8">
    <source>
        <dbReference type="SAM" id="MobiDB-lite"/>
    </source>
</evidence>
<dbReference type="GO" id="GO:0009847">
    <property type="term" value="P:spore germination"/>
    <property type="evidence" value="ECO:0007669"/>
    <property type="project" value="InterPro"/>
</dbReference>
<dbReference type="InterPro" id="IPR008844">
    <property type="entry name" value="Spore_GerAC-like"/>
</dbReference>
<keyword evidence="4" id="KW-0732">Signal</keyword>
<dbReference type="EMBL" id="BDUF01000112">
    <property type="protein sequence ID" value="GAX91941.1"/>
    <property type="molecule type" value="Genomic_DNA"/>
</dbReference>
<evidence type="ECO:0000313" key="12">
    <source>
        <dbReference type="Proteomes" id="UP000217785"/>
    </source>
</evidence>
<dbReference type="Pfam" id="PF05504">
    <property type="entry name" value="Spore_GerAC"/>
    <property type="match status" value="1"/>
</dbReference>